<evidence type="ECO:0000259" key="2">
    <source>
        <dbReference type="PROSITE" id="PS50894"/>
    </source>
</evidence>
<dbReference type="Gene3D" id="1.20.120.160">
    <property type="entry name" value="HPT domain"/>
    <property type="match status" value="1"/>
</dbReference>
<proteinExistence type="predicted"/>
<name>A0A9X2L4Y5_9BACT</name>
<comment type="caution">
    <text evidence="3">The sequence shown here is derived from an EMBL/GenBank/DDBJ whole genome shotgun (WGS) entry which is preliminary data.</text>
</comment>
<gene>
    <name evidence="3" type="ORF">NM125_12490</name>
</gene>
<keyword evidence="4" id="KW-1185">Reference proteome</keyword>
<dbReference type="GO" id="GO:0000160">
    <property type="term" value="P:phosphorelay signal transduction system"/>
    <property type="evidence" value="ECO:0007669"/>
    <property type="project" value="InterPro"/>
</dbReference>
<organism evidence="3 4">
    <name type="scientific">Gracilimonas sediminicola</name>
    <dbReference type="NCBI Taxonomy" id="2952158"/>
    <lineage>
        <taxon>Bacteria</taxon>
        <taxon>Pseudomonadati</taxon>
        <taxon>Balneolota</taxon>
        <taxon>Balneolia</taxon>
        <taxon>Balneolales</taxon>
        <taxon>Balneolaceae</taxon>
        <taxon>Gracilimonas</taxon>
    </lineage>
</organism>
<dbReference type="SUPFAM" id="SSF47226">
    <property type="entry name" value="Histidine-containing phosphotransfer domain, HPT domain"/>
    <property type="match status" value="1"/>
</dbReference>
<dbReference type="InterPro" id="IPR008207">
    <property type="entry name" value="Sig_transdc_His_kin_Hpt_dom"/>
</dbReference>
<dbReference type="PROSITE" id="PS50894">
    <property type="entry name" value="HPT"/>
    <property type="match status" value="1"/>
</dbReference>
<feature type="domain" description="HPt" evidence="2">
    <location>
        <begin position="16"/>
        <end position="110"/>
    </location>
</feature>
<dbReference type="GO" id="GO:0004672">
    <property type="term" value="F:protein kinase activity"/>
    <property type="evidence" value="ECO:0007669"/>
    <property type="project" value="UniProtKB-ARBA"/>
</dbReference>
<evidence type="ECO:0000256" key="1">
    <source>
        <dbReference type="PROSITE-ProRule" id="PRU00110"/>
    </source>
</evidence>
<accession>A0A9X2L4Y5</accession>
<dbReference type="Pfam" id="PF01627">
    <property type="entry name" value="Hpt"/>
    <property type="match status" value="1"/>
</dbReference>
<reference evidence="3" key="1">
    <citation type="submission" date="2022-06" db="EMBL/GenBank/DDBJ databases">
        <title>Gracilimonas sp. CAU 1638 isolated from sea sediment.</title>
        <authorList>
            <person name="Kim W."/>
        </authorList>
    </citation>
    <scope>NUCLEOTIDE SEQUENCE</scope>
    <source>
        <strain evidence="3">CAU 1638</strain>
    </source>
</reference>
<evidence type="ECO:0000313" key="4">
    <source>
        <dbReference type="Proteomes" id="UP001139125"/>
    </source>
</evidence>
<dbReference type="InterPro" id="IPR036641">
    <property type="entry name" value="HPT_dom_sf"/>
</dbReference>
<protein>
    <submittedName>
        <fullName evidence="3">Hpt domain-containing protein</fullName>
    </submittedName>
</protein>
<dbReference type="SMART" id="SM00073">
    <property type="entry name" value="HPT"/>
    <property type="match status" value="1"/>
</dbReference>
<dbReference type="EMBL" id="JANDBC010000002">
    <property type="protein sequence ID" value="MCP9292397.1"/>
    <property type="molecule type" value="Genomic_DNA"/>
</dbReference>
<feature type="modified residue" description="Phosphohistidine" evidence="1">
    <location>
        <position position="55"/>
    </location>
</feature>
<dbReference type="RefSeq" id="WP_255135281.1">
    <property type="nucleotide sequence ID" value="NZ_JANDBC010000002.1"/>
</dbReference>
<keyword evidence="1" id="KW-0597">Phosphoprotein</keyword>
<dbReference type="Proteomes" id="UP001139125">
    <property type="component" value="Unassembled WGS sequence"/>
</dbReference>
<sequence length="115" mass="13123">MGKIDLSYLENITGGDNEVMVEMIDLMLSETPKHIDKIKQAHQEEHWKELGAESHKLKPMFLYVGLTALNEIAQDLEKFGKETINLKSIPGLIDQLEQGYLEVVDDLKNKKQELS</sequence>
<evidence type="ECO:0000313" key="3">
    <source>
        <dbReference type="EMBL" id="MCP9292397.1"/>
    </source>
</evidence>
<dbReference type="AlphaFoldDB" id="A0A9X2L4Y5"/>